<gene>
    <name evidence="2" type="ORF">E4U43_006568</name>
</gene>
<name>A0A9P7SYK9_9HYPO</name>
<dbReference type="Proteomes" id="UP000748025">
    <property type="component" value="Unassembled WGS sequence"/>
</dbReference>
<feature type="compositionally biased region" description="Low complexity" evidence="1">
    <location>
        <begin position="62"/>
        <end position="95"/>
    </location>
</feature>
<dbReference type="AlphaFoldDB" id="A0A9P7SYK9"/>
<evidence type="ECO:0000313" key="3">
    <source>
        <dbReference type="Proteomes" id="UP000748025"/>
    </source>
</evidence>
<organism evidence="2 3">
    <name type="scientific">Claviceps pusilla</name>
    <dbReference type="NCBI Taxonomy" id="123648"/>
    <lineage>
        <taxon>Eukaryota</taxon>
        <taxon>Fungi</taxon>
        <taxon>Dikarya</taxon>
        <taxon>Ascomycota</taxon>
        <taxon>Pezizomycotina</taxon>
        <taxon>Sordariomycetes</taxon>
        <taxon>Hypocreomycetidae</taxon>
        <taxon>Hypocreales</taxon>
        <taxon>Clavicipitaceae</taxon>
        <taxon>Claviceps</taxon>
    </lineage>
</organism>
<sequence>MEKGLGASMWAPTGGMRRAWTYGDGHEGRSRSLPPLEVAAAAGGGGGGGRRRERRGGGGGTTWSTYGSASSGSRSSRASKTTTTTNTTASASASTHPIDAASRARLRLQSFHRFEQTCHRLRWKFIDLQSSYERALRPHEWSFTPEDAERNFKVDFYEFYVWIEQAVVFLLLVFGVSVGRGASAATTRGHWTSSLSLCGDPADAAAAAAAAAGKAGSSHAYHHNVLKALEDKQNPLHGTLGAGDVNQALWKAKELRNRWKDAAEGKETPPLKMYDLRWIVASILGGLEEAYRLAGREVEGDLDVLDVLGRREKNEGVGEQEEDGWEWMVESMDWEP</sequence>
<keyword evidence="3" id="KW-1185">Reference proteome</keyword>
<dbReference type="OrthoDB" id="3858188at2759"/>
<comment type="caution">
    <text evidence="2">The sequence shown here is derived from an EMBL/GenBank/DDBJ whole genome shotgun (WGS) entry which is preliminary data.</text>
</comment>
<evidence type="ECO:0000313" key="2">
    <source>
        <dbReference type="EMBL" id="KAG6014411.1"/>
    </source>
</evidence>
<accession>A0A9P7SYK9</accession>
<dbReference type="EMBL" id="SRPW01000456">
    <property type="protein sequence ID" value="KAG6014411.1"/>
    <property type="molecule type" value="Genomic_DNA"/>
</dbReference>
<proteinExistence type="predicted"/>
<reference evidence="2" key="1">
    <citation type="journal article" date="2020" name="bioRxiv">
        <title>Whole genome comparisons of ergot fungi reveals the divergence and evolution of species within the genus Claviceps are the result of varying mechanisms driving genome evolution and host range expansion.</title>
        <authorList>
            <person name="Wyka S.A."/>
            <person name="Mondo S.J."/>
            <person name="Liu M."/>
            <person name="Dettman J."/>
            <person name="Nalam V."/>
            <person name="Broders K.D."/>
        </authorList>
    </citation>
    <scope>NUCLEOTIDE SEQUENCE</scope>
    <source>
        <strain evidence="2">CCC 602</strain>
    </source>
</reference>
<protein>
    <submittedName>
        <fullName evidence="2">Uncharacterized protein</fullName>
    </submittedName>
</protein>
<feature type="region of interest" description="Disordered" evidence="1">
    <location>
        <begin position="21"/>
        <end position="96"/>
    </location>
</feature>
<evidence type="ECO:0000256" key="1">
    <source>
        <dbReference type="SAM" id="MobiDB-lite"/>
    </source>
</evidence>